<evidence type="ECO:0000313" key="1">
    <source>
        <dbReference type="EMBL" id="MBC8538251.1"/>
    </source>
</evidence>
<keyword evidence="2" id="KW-1185">Reference proteome</keyword>
<dbReference type="SUPFAM" id="SSF52540">
    <property type="entry name" value="P-loop containing nucleoside triphosphate hydrolases"/>
    <property type="match status" value="1"/>
</dbReference>
<keyword evidence="1" id="KW-0808">Transferase</keyword>
<evidence type="ECO:0000313" key="2">
    <source>
        <dbReference type="Proteomes" id="UP000617951"/>
    </source>
</evidence>
<dbReference type="Proteomes" id="UP000617951">
    <property type="component" value="Unassembled WGS sequence"/>
</dbReference>
<sequence length="201" mass="22713">MSERIIITLGRQFGSGGREIGKRVAKELGIAFYDKELLTRAAKESGISEELFQSNDEKPTNSLLYSLAMSNFSGEMPLNHRIFLAQFDVIKKIAKEESCVIVGRCADYALRDYRNVANVFVHADMEYRLDRAINLYGLPEKSARGIILRTDKQRANYYNFYTNKKWGSVDSYDFAIDSGSVGVDNTVALIKDFALIRAGRK</sequence>
<comment type="caution">
    <text evidence="1">The sequence shown here is derived from an EMBL/GenBank/DDBJ whole genome shotgun (WGS) entry which is preliminary data.</text>
</comment>
<proteinExistence type="predicted"/>
<reference evidence="1" key="1">
    <citation type="submission" date="2020-08" db="EMBL/GenBank/DDBJ databases">
        <title>Genome public.</title>
        <authorList>
            <person name="Liu C."/>
            <person name="Sun Q."/>
        </authorList>
    </citation>
    <scope>NUCLEOTIDE SEQUENCE</scope>
    <source>
        <strain evidence="1">NSJ-63</strain>
    </source>
</reference>
<organism evidence="1 2">
    <name type="scientific">Guopingia tenuis</name>
    <dbReference type="NCBI Taxonomy" id="2763656"/>
    <lineage>
        <taxon>Bacteria</taxon>
        <taxon>Bacillati</taxon>
        <taxon>Bacillota</taxon>
        <taxon>Clostridia</taxon>
        <taxon>Christensenellales</taxon>
        <taxon>Christensenellaceae</taxon>
        <taxon>Guopingia</taxon>
    </lineage>
</organism>
<protein>
    <submittedName>
        <fullName evidence="1">Cytidylate kinase-like family protein</fullName>
    </submittedName>
</protein>
<dbReference type="Pfam" id="PF13189">
    <property type="entry name" value="Cytidylate_kin2"/>
    <property type="match status" value="1"/>
</dbReference>
<dbReference type="GO" id="GO:0016301">
    <property type="term" value="F:kinase activity"/>
    <property type="evidence" value="ECO:0007669"/>
    <property type="project" value="UniProtKB-KW"/>
</dbReference>
<dbReference type="InterPro" id="IPR027417">
    <property type="entry name" value="P-loop_NTPase"/>
</dbReference>
<dbReference type="RefSeq" id="WP_178618180.1">
    <property type="nucleotide sequence ID" value="NZ_JACRSS010000001.1"/>
</dbReference>
<accession>A0A926HX07</accession>
<gene>
    <name evidence="1" type="ORF">H8693_04815</name>
</gene>
<dbReference type="EMBL" id="JACRSS010000001">
    <property type="protein sequence ID" value="MBC8538251.1"/>
    <property type="molecule type" value="Genomic_DNA"/>
</dbReference>
<keyword evidence="1" id="KW-0418">Kinase</keyword>
<dbReference type="Gene3D" id="3.40.50.300">
    <property type="entry name" value="P-loop containing nucleotide triphosphate hydrolases"/>
    <property type="match status" value="1"/>
</dbReference>
<dbReference type="AlphaFoldDB" id="A0A926HX07"/>
<name>A0A926HX07_9FIRM</name>